<dbReference type="STRING" id="500610.SAMN02799615_00736"/>
<dbReference type="CDD" id="cd08023">
    <property type="entry name" value="GH16_laminarinase_like"/>
    <property type="match status" value="1"/>
</dbReference>
<feature type="signal peptide" evidence="2">
    <location>
        <begin position="1"/>
        <end position="24"/>
    </location>
</feature>
<reference evidence="5" key="1">
    <citation type="submission" date="2016-10" db="EMBL/GenBank/DDBJ databases">
        <authorList>
            <person name="Varghese N."/>
            <person name="Submissions S."/>
        </authorList>
    </citation>
    <scope>NUCLEOTIDE SEQUENCE [LARGE SCALE GENOMIC DNA]</scope>
    <source>
        <strain evidence="5">UNC178MFTsu3.1</strain>
    </source>
</reference>
<dbReference type="Pfam" id="PF00722">
    <property type="entry name" value="Glyco_hydro_16"/>
    <property type="match status" value="1"/>
</dbReference>
<dbReference type="EMBL" id="FONH01000002">
    <property type="protein sequence ID" value="SFE31748.1"/>
    <property type="molecule type" value="Genomic_DNA"/>
</dbReference>
<proteinExistence type="inferred from homology"/>
<evidence type="ECO:0000259" key="3">
    <source>
        <dbReference type="PROSITE" id="PS51762"/>
    </source>
</evidence>
<evidence type="ECO:0000313" key="5">
    <source>
        <dbReference type="Proteomes" id="UP000199477"/>
    </source>
</evidence>
<dbReference type="AlphaFoldDB" id="A0A1I1ZK58"/>
<feature type="chain" id="PRO_5011767274" evidence="2">
    <location>
        <begin position="25"/>
        <end position="301"/>
    </location>
</feature>
<dbReference type="PANTHER" id="PTHR10963:SF55">
    <property type="entry name" value="GLYCOSIDE HYDROLASE FAMILY 16 PROTEIN"/>
    <property type="match status" value="1"/>
</dbReference>
<evidence type="ECO:0000313" key="4">
    <source>
        <dbReference type="EMBL" id="SFE31748.1"/>
    </source>
</evidence>
<dbReference type="InterPro" id="IPR000757">
    <property type="entry name" value="Beta-glucanase-like"/>
</dbReference>
<feature type="domain" description="GH16" evidence="3">
    <location>
        <begin position="30"/>
        <end position="300"/>
    </location>
</feature>
<dbReference type="GO" id="GO:0005975">
    <property type="term" value="P:carbohydrate metabolic process"/>
    <property type="evidence" value="ECO:0007669"/>
    <property type="project" value="InterPro"/>
</dbReference>
<dbReference type="RefSeq" id="WP_026636650.1">
    <property type="nucleotide sequence ID" value="NZ_FONH01000002.1"/>
</dbReference>
<keyword evidence="2" id="KW-0732">Signal</keyword>
<dbReference type="SUPFAM" id="SSF49899">
    <property type="entry name" value="Concanavalin A-like lectins/glucanases"/>
    <property type="match status" value="1"/>
</dbReference>
<comment type="similarity">
    <text evidence="1">Belongs to the glycosyl hydrolase 16 family.</text>
</comment>
<dbReference type="PANTHER" id="PTHR10963">
    <property type="entry name" value="GLYCOSYL HYDROLASE-RELATED"/>
    <property type="match status" value="1"/>
</dbReference>
<dbReference type="GO" id="GO:0004553">
    <property type="term" value="F:hydrolase activity, hydrolyzing O-glycosyl compounds"/>
    <property type="evidence" value="ECO:0007669"/>
    <property type="project" value="InterPro"/>
</dbReference>
<sequence length="301" mass="33423">MKVKPSYSALAAIALIALSSPSGAEPGQEPSDTGSYVPSGYSLVFNDEFNDTQLNRAKWATRYIYANGTLDHLVGEAQVYRDNDNHLMHDGMLSLTARRVGSGYESGMIRSLWEFKPAPDTSYYLEARARMPAGKGVWPAFWLNSGYTSTGRLNWGPEIDIFEFVVDGIEENPPSRPKNMVHSNAITHSGKIPSTTTYTHPNYQRVWNLFRADADLTAGFHTYGLLWTNTEVSFYVDGVLTNTRTYPWIYDSDGTPAGPAHILLNLAIGGDWAGRHGIDDSAFPQALDIDWVRVYSRTAAR</sequence>
<dbReference type="Gene3D" id="2.60.120.200">
    <property type="match status" value="1"/>
</dbReference>
<evidence type="ECO:0000256" key="1">
    <source>
        <dbReference type="ARBA" id="ARBA00006865"/>
    </source>
</evidence>
<name>A0A1I1ZK58_9GAMM</name>
<dbReference type="InterPro" id="IPR013320">
    <property type="entry name" value="ConA-like_dom_sf"/>
</dbReference>
<accession>A0A1I1ZK58</accession>
<organism evidence="4 5">
    <name type="scientific">Dyella marensis</name>
    <dbReference type="NCBI Taxonomy" id="500610"/>
    <lineage>
        <taxon>Bacteria</taxon>
        <taxon>Pseudomonadati</taxon>
        <taxon>Pseudomonadota</taxon>
        <taxon>Gammaproteobacteria</taxon>
        <taxon>Lysobacterales</taxon>
        <taxon>Rhodanobacteraceae</taxon>
        <taxon>Dyella</taxon>
    </lineage>
</organism>
<protein>
    <submittedName>
        <fullName evidence="4">Beta-glucanase, GH16 family</fullName>
    </submittedName>
</protein>
<dbReference type="PROSITE" id="PS51762">
    <property type="entry name" value="GH16_2"/>
    <property type="match status" value="1"/>
</dbReference>
<keyword evidence="5" id="KW-1185">Reference proteome</keyword>
<evidence type="ECO:0000256" key="2">
    <source>
        <dbReference type="SAM" id="SignalP"/>
    </source>
</evidence>
<dbReference type="InterPro" id="IPR050546">
    <property type="entry name" value="Glycosyl_Hydrlase_16"/>
</dbReference>
<dbReference type="Proteomes" id="UP000199477">
    <property type="component" value="Unassembled WGS sequence"/>
</dbReference>
<gene>
    <name evidence="4" type="ORF">SAMN02799615_00736</name>
</gene>